<protein>
    <recommendedName>
        <fullName evidence="4">CsbD family protein</fullName>
    </recommendedName>
</protein>
<evidence type="ECO:0008006" key="4">
    <source>
        <dbReference type="Google" id="ProtNLM"/>
    </source>
</evidence>
<evidence type="ECO:0000256" key="1">
    <source>
        <dbReference type="SAM" id="MobiDB-lite"/>
    </source>
</evidence>
<dbReference type="EMBL" id="CP002198">
    <property type="protein sequence ID" value="ADN13891.1"/>
    <property type="molecule type" value="Genomic_DNA"/>
</dbReference>
<dbReference type="Proteomes" id="UP000008206">
    <property type="component" value="Chromosome"/>
</dbReference>
<dbReference type="STRING" id="497965.Cyan7822_1907"/>
<dbReference type="OrthoDB" id="9855863at2"/>
<proteinExistence type="predicted"/>
<feature type="region of interest" description="Disordered" evidence="1">
    <location>
        <begin position="71"/>
        <end position="134"/>
    </location>
</feature>
<dbReference type="AlphaFoldDB" id="E0UAN9"/>
<evidence type="ECO:0000313" key="2">
    <source>
        <dbReference type="EMBL" id="ADN13891.1"/>
    </source>
</evidence>
<accession>E0UAN9</accession>
<dbReference type="Gene3D" id="1.20.120.20">
    <property type="entry name" value="Apolipoprotein"/>
    <property type="match status" value="1"/>
</dbReference>
<dbReference type="eggNOG" id="COG3237">
    <property type="taxonomic scope" value="Bacteria"/>
</dbReference>
<feature type="compositionally biased region" description="Basic and acidic residues" evidence="1">
    <location>
        <begin position="71"/>
        <end position="119"/>
    </location>
</feature>
<reference evidence="3" key="1">
    <citation type="journal article" date="2011" name="MBio">
        <title>Novel metabolic attributes of the genus Cyanothece, comprising a group of unicellular nitrogen-fixing Cyanobacteria.</title>
        <authorList>
            <person name="Bandyopadhyay A."/>
            <person name="Elvitigala T."/>
            <person name="Welsh E."/>
            <person name="Stockel J."/>
            <person name="Liberton M."/>
            <person name="Min H."/>
            <person name="Sherman L.A."/>
            <person name="Pakrasi H.B."/>
        </authorList>
    </citation>
    <scope>NUCLEOTIDE SEQUENCE [LARGE SCALE GENOMIC DNA]</scope>
    <source>
        <strain evidence="3">PCC 7822</strain>
    </source>
</reference>
<dbReference type="HOGENOM" id="CLU_1812567_0_0_3"/>
<evidence type="ECO:0000313" key="3">
    <source>
        <dbReference type="Proteomes" id="UP000008206"/>
    </source>
</evidence>
<keyword evidence="3" id="KW-1185">Reference proteome</keyword>
<organism evidence="2 3">
    <name type="scientific">Gloeothece verrucosa (strain PCC 7822)</name>
    <name type="common">Cyanothece sp. (strain PCC 7822)</name>
    <dbReference type="NCBI Taxonomy" id="497965"/>
    <lineage>
        <taxon>Bacteria</taxon>
        <taxon>Bacillati</taxon>
        <taxon>Cyanobacteriota</taxon>
        <taxon>Cyanophyceae</taxon>
        <taxon>Oscillatoriophycideae</taxon>
        <taxon>Chroococcales</taxon>
        <taxon>Aphanothecaceae</taxon>
        <taxon>Gloeothece</taxon>
        <taxon>Gloeothece verrucosa</taxon>
    </lineage>
</organism>
<dbReference type="SUPFAM" id="SSF47857">
    <property type="entry name" value="Apolipophorin-III"/>
    <property type="match status" value="1"/>
</dbReference>
<sequence length="142" mass="15543">MKTDTLYNQLKKYTQKFLLVFSCLLALIVGWSGNGINLANAATGGNNIPLIADFDPSGIRNQIEGKTKEIEGRTQKDLGKAESKFDEAAKTANRKADEATAELKKNTQDSIKESEKALEKAGNQTQDTGEGVIDSIKEFFNK</sequence>
<gene>
    <name evidence="2" type="ordered locus">Cyan7822_1907</name>
</gene>
<name>E0UAN9_GLOV7</name>
<dbReference type="RefSeq" id="WP_013321997.1">
    <property type="nucleotide sequence ID" value="NC_014501.1"/>
</dbReference>
<dbReference type="KEGG" id="cyj:Cyan7822_1907"/>